<dbReference type="InterPro" id="IPR006626">
    <property type="entry name" value="PbH1"/>
</dbReference>
<dbReference type="InterPro" id="IPR017441">
    <property type="entry name" value="Protein_kinase_ATP_BS"/>
</dbReference>
<evidence type="ECO:0000259" key="11">
    <source>
        <dbReference type="PROSITE" id="PS50011"/>
    </source>
</evidence>
<dbReference type="CDD" id="cd13999">
    <property type="entry name" value="STKc_MAP3K-like"/>
    <property type="match status" value="1"/>
</dbReference>
<dbReference type="FunFam" id="3.30.200.20:FF:000180">
    <property type="entry name" value="serine/threonine-protein kinase STY46-like"/>
    <property type="match status" value="1"/>
</dbReference>
<evidence type="ECO:0000256" key="10">
    <source>
        <dbReference type="SAM" id="SignalP"/>
    </source>
</evidence>
<dbReference type="PANTHER" id="PTHR24416">
    <property type="entry name" value="TYROSINE-PROTEIN KINASE RECEPTOR"/>
    <property type="match status" value="1"/>
</dbReference>
<feature type="binding site" evidence="7">
    <location>
        <position position="1199"/>
    </location>
    <ligand>
        <name>ATP</name>
        <dbReference type="ChEBI" id="CHEBI:30616"/>
    </ligand>
</feature>
<dbReference type="InterPro" id="IPR050122">
    <property type="entry name" value="RTK"/>
</dbReference>
<dbReference type="Proteomes" id="UP000241769">
    <property type="component" value="Unassembled WGS sequence"/>
</dbReference>
<comment type="subcellular location">
    <subcellularLocation>
        <location evidence="1">Membrane</location>
        <topology evidence="1">Single-pass membrane protein</topology>
    </subcellularLocation>
</comment>
<evidence type="ECO:0000256" key="4">
    <source>
        <dbReference type="ARBA" id="ARBA00022777"/>
    </source>
</evidence>
<accession>A0A2P6ND71</accession>
<feature type="signal peptide" evidence="10">
    <location>
        <begin position="1"/>
        <end position="16"/>
    </location>
</feature>
<dbReference type="PROSITE" id="PS00109">
    <property type="entry name" value="PROTEIN_KINASE_TYR"/>
    <property type="match status" value="1"/>
</dbReference>
<dbReference type="GO" id="GO:0007169">
    <property type="term" value="P:cell surface receptor protein tyrosine kinase signaling pathway"/>
    <property type="evidence" value="ECO:0007669"/>
    <property type="project" value="TreeGrafter"/>
</dbReference>
<dbReference type="STRING" id="1890364.A0A2P6ND71"/>
<dbReference type="Gene3D" id="2.160.20.10">
    <property type="entry name" value="Single-stranded right-handed beta-helix, Pectin lyase-like"/>
    <property type="match status" value="1"/>
</dbReference>
<dbReference type="PROSITE" id="PS50011">
    <property type="entry name" value="PROTEIN_KINASE_DOM"/>
    <property type="match status" value="1"/>
</dbReference>
<sequence length="1456" mass="157866">MRQLLLIILLFGLSHAVVRTVGPTDDLTTVVKGLIGSGNTNISLLLNPGTYVNGLQVPDAALTALTIRSADPINIPVVRGIFLIRNASSVHLSYLTFIGSSTLVAIEVGQTRDLVIIDHISTFGSYCNDIRIDQALQSLLISNSTFSSSPVTGCATFHSLYITGSSNYIKLVDNAWSNKIFPEGIYIGSIIYLGNIKATNVLIDQCTITNILQKDQQNLIDFATNNIITQINVRSVTIHNCAGRNQANIFNVAQSIANSIVVQDLRVENSSYVTIASFGTTTVSAITFDGPIFEVLKIDVQVNSPFVSFDNCLFASSSFHAIINNMGGSAILAFYMHNVTFDTLHLFNEIAQITNEAWAYSAQSSPVVMSFTGCTWRNNTGVGTHMVRIAAVSTSAPVILIVSDCVFDNNRKFQSMFYTGYQTKLLELHVERNTLIDNAMPQLTPEVIGRAYVTNNLFSNNNLVNSGICLFISNVQRGEYNITGNTFNGTLGGGISLVAATGGGTIVNNVFSNGTLSALAIDGTWNAVLIDGLYCDGYNTKFARKYGGCISGEKMNHFDWNSFGSVATTQSITRLQLKNSVLSTSTAQEGGLAFISIYNFDQIQVSNVIFRQGLASEGGGLFLYSRSTSGNVTVSDSSFIGNQALSAGGLYVSGQSYSVKLNRLTFEDNAASISGGALLISGQGKRYNVQNSNFTNNNGKVLGGVISITKETQIQLFYFSSIRIVNGSSLVGGCIATAGSVNLTVANSTLISCTALKGGGILSEGDVRLPADLWVAGTQISNSYAQTGGGIFASILTELRLVNNRFTNNQAQYYGGAVRAESSVEKVSSRLSLFDSNVAGANGGGISISAASDVKIMSTIFRNNEATDGGAVSIQLLSPMNELKCTDSSFDGNIAYGSGGGISSTSANQTFISNCNFTSNIANKGGSLHTEQYTYVENSQFTSNNATNEGGAFYHNRRAYDRVKRSEGRGTQIVSSSFEENWAGVQGGACSIVSPIYEVLFDRSEMKHNAAVKQGGAIQLSGIGSVQNSQFSDNSAKSGTAVSLDMNTVSSFDQNDMKNDQMVSLSNSSSARGVTVSSISCLQDYKAVTKNTTVICEYVDPRQYIIQTDPNRTKIIVGSTLAGAFLIVVVAVIIAILIKRRERKKHKAEFEHNLKLLNLQSASKMVIDYADITGKKQIGEGAFGVVYKAKWRQTDVAVKQLLSQEVDREQLASFLDEMALIQGLRTHPNVVLFLGTTIPPQPLSLVTEYCEGGSLDKWLRQNRDVVTIDQQKKFIIGIASGMFHLHKERIIHRDLATRNILLRAGDVKISDFGFSRRQHGPQEINKTSTVVGPLKWMSPEALQRQEYSIKSDMWSFGVVMWEIINCEEPWTDLKPLDAAIGVVAGELRLSSNSSDDQNPDDRPDFGEVLQMFTERDSIRDMAYRKVSDPHRMQSHPYANVNDTDDRWSNTSSQYVQ</sequence>
<keyword evidence="5 7" id="KW-0067">ATP-binding</keyword>
<feature type="region of interest" description="Disordered" evidence="8">
    <location>
        <begin position="1425"/>
        <end position="1456"/>
    </location>
</feature>
<dbReference type="Pfam" id="PF07714">
    <property type="entry name" value="PK_Tyr_Ser-Thr"/>
    <property type="match status" value="1"/>
</dbReference>
<feature type="chain" id="PRO_5015175055" evidence="10">
    <location>
        <begin position="17"/>
        <end position="1456"/>
    </location>
</feature>
<dbReference type="PROSITE" id="PS00107">
    <property type="entry name" value="PROTEIN_KINASE_ATP"/>
    <property type="match status" value="1"/>
</dbReference>
<feature type="domain" description="Protein kinase" evidence="11">
    <location>
        <begin position="1172"/>
        <end position="1438"/>
    </location>
</feature>
<dbReference type="GO" id="GO:0004714">
    <property type="term" value="F:transmembrane receptor protein tyrosine kinase activity"/>
    <property type="evidence" value="ECO:0007669"/>
    <property type="project" value="UniProtKB-EC"/>
</dbReference>
<dbReference type="GO" id="GO:0043235">
    <property type="term" value="C:receptor complex"/>
    <property type="evidence" value="ECO:0007669"/>
    <property type="project" value="TreeGrafter"/>
</dbReference>
<keyword evidence="9" id="KW-0812">Transmembrane</keyword>
<dbReference type="SMART" id="SM00219">
    <property type="entry name" value="TyrKc"/>
    <property type="match status" value="1"/>
</dbReference>
<proteinExistence type="predicted"/>
<name>A0A2P6ND71_9EUKA</name>
<dbReference type="InterPro" id="IPR012334">
    <property type="entry name" value="Pectin_lyas_fold"/>
</dbReference>
<evidence type="ECO:0000256" key="9">
    <source>
        <dbReference type="SAM" id="Phobius"/>
    </source>
</evidence>
<evidence type="ECO:0000313" key="13">
    <source>
        <dbReference type="Proteomes" id="UP000241769"/>
    </source>
</evidence>
<keyword evidence="4 12" id="KW-0418">Kinase</keyword>
<comment type="caution">
    <text evidence="12">The sequence shown here is derived from an EMBL/GenBank/DDBJ whole genome shotgun (WGS) entry which is preliminary data.</text>
</comment>
<dbReference type="GO" id="GO:0005524">
    <property type="term" value="F:ATP binding"/>
    <property type="evidence" value="ECO:0007669"/>
    <property type="project" value="UniProtKB-UniRule"/>
</dbReference>
<dbReference type="InterPro" id="IPR020635">
    <property type="entry name" value="Tyr_kinase_cat_dom"/>
</dbReference>
<dbReference type="InParanoid" id="A0A2P6ND71"/>
<gene>
    <name evidence="12" type="ORF">PROFUN_10612</name>
</gene>
<dbReference type="InterPro" id="IPR011009">
    <property type="entry name" value="Kinase-like_dom_sf"/>
</dbReference>
<dbReference type="InterPro" id="IPR001245">
    <property type="entry name" value="Ser-Thr/Tyr_kinase_cat_dom"/>
</dbReference>
<dbReference type="InterPro" id="IPR000719">
    <property type="entry name" value="Prot_kinase_dom"/>
</dbReference>
<evidence type="ECO:0000256" key="1">
    <source>
        <dbReference type="ARBA" id="ARBA00004167"/>
    </source>
</evidence>
<dbReference type="OrthoDB" id="5989148at2759"/>
<reference evidence="12 13" key="1">
    <citation type="journal article" date="2018" name="Genome Biol. Evol.">
        <title>Multiple Roots of Fruiting Body Formation in Amoebozoa.</title>
        <authorList>
            <person name="Hillmann F."/>
            <person name="Forbes G."/>
            <person name="Novohradska S."/>
            <person name="Ferling I."/>
            <person name="Riege K."/>
            <person name="Groth M."/>
            <person name="Westermann M."/>
            <person name="Marz M."/>
            <person name="Spaller T."/>
            <person name="Winckler T."/>
            <person name="Schaap P."/>
            <person name="Glockner G."/>
        </authorList>
    </citation>
    <scope>NUCLEOTIDE SEQUENCE [LARGE SCALE GENOMIC DNA]</scope>
    <source>
        <strain evidence="12 13">Jena</strain>
    </source>
</reference>
<keyword evidence="12" id="KW-0723">Serine/threonine-protein kinase</keyword>
<dbReference type="InterPro" id="IPR039448">
    <property type="entry name" value="Beta_helix"/>
</dbReference>
<dbReference type="InterPro" id="IPR008266">
    <property type="entry name" value="Tyr_kinase_AS"/>
</dbReference>
<keyword evidence="3 7" id="KW-0547">Nucleotide-binding</keyword>
<dbReference type="PRINTS" id="PR00109">
    <property type="entry name" value="TYRKINASE"/>
</dbReference>
<dbReference type="PANTHER" id="PTHR24416:SF617">
    <property type="entry name" value="RET ONCOGENE, ISOFORM A"/>
    <property type="match status" value="1"/>
</dbReference>
<dbReference type="SMART" id="SM00710">
    <property type="entry name" value="PbH1"/>
    <property type="match status" value="11"/>
</dbReference>
<evidence type="ECO:0000256" key="2">
    <source>
        <dbReference type="ARBA" id="ARBA00022679"/>
    </source>
</evidence>
<evidence type="ECO:0000256" key="5">
    <source>
        <dbReference type="ARBA" id="ARBA00022840"/>
    </source>
</evidence>
<dbReference type="InterPro" id="IPR011050">
    <property type="entry name" value="Pectin_lyase_fold/virulence"/>
</dbReference>
<keyword evidence="2" id="KW-0808">Transferase</keyword>
<organism evidence="12 13">
    <name type="scientific">Planoprotostelium fungivorum</name>
    <dbReference type="NCBI Taxonomy" id="1890364"/>
    <lineage>
        <taxon>Eukaryota</taxon>
        <taxon>Amoebozoa</taxon>
        <taxon>Evosea</taxon>
        <taxon>Variosea</taxon>
        <taxon>Cavosteliida</taxon>
        <taxon>Cavosteliaceae</taxon>
        <taxon>Planoprotostelium</taxon>
    </lineage>
</organism>
<dbReference type="GO" id="GO:0005886">
    <property type="term" value="C:plasma membrane"/>
    <property type="evidence" value="ECO:0007669"/>
    <property type="project" value="TreeGrafter"/>
</dbReference>
<evidence type="ECO:0000256" key="7">
    <source>
        <dbReference type="PROSITE-ProRule" id="PRU10141"/>
    </source>
</evidence>
<protein>
    <submittedName>
        <fullName evidence="12">Serine/threonine protein kinase 4, CTR4</fullName>
    </submittedName>
</protein>
<dbReference type="GO" id="GO:0004674">
    <property type="term" value="F:protein serine/threonine kinase activity"/>
    <property type="evidence" value="ECO:0007669"/>
    <property type="project" value="UniProtKB-KW"/>
</dbReference>
<evidence type="ECO:0000313" key="12">
    <source>
        <dbReference type="EMBL" id="PRP81904.1"/>
    </source>
</evidence>
<dbReference type="Gene3D" id="3.30.200.20">
    <property type="entry name" value="Phosphorylase Kinase, domain 1"/>
    <property type="match status" value="1"/>
</dbReference>
<comment type="catalytic activity">
    <reaction evidence="6">
        <text>L-tyrosyl-[protein] + ATP = O-phospho-L-tyrosyl-[protein] + ADP + H(+)</text>
        <dbReference type="Rhea" id="RHEA:10596"/>
        <dbReference type="Rhea" id="RHEA-COMP:10136"/>
        <dbReference type="Rhea" id="RHEA-COMP:20101"/>
        <dbReference type="ChEBI" id="CHEBI:15378"/>
        <dbReference type="ChEBI" id="CHEBI:30616"/>
        <dbReference type="ChEBI" id="CHEBI:46858"/>
        <dbReference type="ChEBI" id="CHEBI:61978"/>
        <dbReference type="ChEBI" id="CHEBI:456216"/>
        <dbReference type="EC" id="2.7.10.1"/>
    </reaction>
</comment>
<dbReference type="EMBL" id="MDYQ01000114">
    <property type="protein sequence ID" value="PRP81904.1"/>
    <property type="molecule type" value="Genomic_DNA"/>
</dbReference>
<feature type="transmembrane region" description="Helical" evidence="9">
    <location>
        <begin position="1115"/>
        <end position="1138"/>
    </location>
</feature>
<keyword evidence="10" id="KW-0732">Signal</keyword>
<dbReference type="Gene3D" id="1.10.510.10">
    <property type="entry name" value="Transferase(Phosphotransferase) domain 1"/>
    <property type="match status" value="1"/>
</dbReference>
<keyword evidence="13" id="KW-1185">Reference proteome</keyword>
<evidence type="ECO:0000256" key="8">
    <source>
        <dbReference type="SAM" id="MobiDB-lite"/>
    </source>
</evidence>
<dbReference type="Pfam" id="PF13229">
    <property type="entry name" value="Beta_helix"/>
    <property type="match status" value="1"/>
</dbReference>
<dbReference type="SUPFAM" id="SSF51126">
    <property type="entry name" value="Pectin lyase-like"/>
    <property type="match status" value="4"/>
</dbReference>
<keyword evidence="9" id="KW-0472">Membrane</keyword>
<keyword evidence="9" id="KW-1133">Transmembrane helix</keyword>
<dbReference type="SUPFAM" id="SSF56112">
    <property type="entry name" value="Protein kinase-like (PK-like)"/>
    <property type="match status" value="1"/>
</dbReference>
<evidence type="ECO:0000256" key="6">
    <source>
        <dbReference type="ARBA" id="ARBA00051243"/>
    </source>
</evidence>
<evidence type="ECO:0000256" key="3">
    <source>
        <dbReference type="ARBA" id="ARBA00022741"/>
    </source>
</evidence>